<reference evidence="2" key="1">
    <citation type="submission" date="2021-01" db="EMBL/GenBank/DDBJ databases">
        <authorList>
            <person name="Corre E."/>
            <person name="Pelletier E."/>
            <person name="Niang G."/>
            <person name="Scheremetjew M."/>
            <person name="Finn R."/>
            <person name="Kale V."/>
            <person name="Holt S."/>
            <person name="Cochrane G."/>
            <person name="Meng A."/>
            <person name="Brown T."/>
            <person name="Cohen L."/>
        </authorList>
    </citation>
    <scope>NUCLEOTIDE SEQUENCE</scope>
    <source>
        <strain evidence="2">CCCM811</strain>
    </source>
</reference>
<name>A0A7S3Z3V6_9EUKA</name>
<feature type="domain" description="Circularly permuted ATP-grasp type 2" evidence="1">
    <location>
        <begin position="123"/>
        <end position="246"/>
    </location>
</feature>
<evidence type="ECO:0000259" key="1">
    <source>
        <dbReference type="Pfam" id="PF14403"/>
    </source>
</evidence>
<gene>
    <name evidence="2" type="ORF">LGLO00237_LOCUS21990</name>
</gene>
<organism evidence="2">
    <name type="scientific">Lotharella globosa</name>
    <dbReference type="NCBI Taxonomy" id="91324"/>
    <lineage>
        <taxon>Eukaryota</taxon>
        <taxon>Sar</taxon>
        <taxon>Rhizaria</taxon>
        <taxon>Cercozoa</taxon>
        <taxon>Chlorarachniophyceae</taxon>
        <taxon>Lotharella</taxon>
    </lineage>
</organism>
<proteinExistence type="predicted"/>
<sequence>MIEVMRMCFQKHRQSFKEKRVGMVIVDAEVYDVDPTNSTVKGKSIIEEAKYWQTSLKERHDKIMESLNKPMNEWKAKRKAKDLDRVRRLLTVLNTLLTRFQDTRQPKDLCHIRKFLRKNMKEDFKDLLRQGVPGLLDAYFNGVIKMINGPGFEFLGDKHFCLYIDRLVTAYLKEEPILKTIPTLSFAEHDLQELLAAVFDNPDAQNYTVVKRVDGRGGGFAFSQAMPITPPQEINELKRRESHYIVTPSKEETQCGWVLCCQGRNSRKCVH</sequence>
<dbReference type="EMBL" id="HBIV01030817">
    <property type="protein sequence ID" value="CAE0670353.1"/>
    <property type="molecule type" value="Transcribed_RNA"/>
</dbReference>
<dbReference type="InterPro" id="IPR025841">
    <property type="entry name" value="CP_ATPgrasp_2"/>
</dbReference>
<dbReference type="Pfam" id="PF14403">
    <property type="entry name" value="CP_ATPgrasp_2"/>
    <property type="match status" value="1"/>
</dbReference>
<evidence type="ECO:0000313" key="2">
    <source>
        <dbReference type="EMBL" id="CAE0670353.1"/>
    </source>
</evidence>
<protein>
    <recommendedName>
        <fullName evidence="1">Circularly permuted ATP-grasp type 2 domain-containing protein</fullName>
    </recommendedName>
</protein>
<accession>A0A7S3Z3V6</accession>
<dbReference type="AlphaFoldDB" id="A0A7S3Z3V6"/>